<dbReference type="InterPro" id="IPR003593">
    <property type="entry name" value="AAA+_ATPase"/>
</dbReference>
<evidence type="ECO:0000256" key="4">
    <source>
        <dbReference type="ARBA" id="ARBA00022840"/>
    </source>
</evidence>
<dbReference type="PROSITE" id="PS01031">
    <property type="entry name" value="SHSP"/>
    <property type="match status" value="1"/>
</dbReference>
<dbReference type="Gene3D" id="3.40.50.300">
    <property type="entry name" value="P-loop containing nucleotide triphosphate hydrolases"/>
    <property type="match status" value="1"/>
</dbReference>
<dbReference type="Gene3D" id="3.30.420.80">
    <property type="entry name" value="Ribosomal protein S11"/>
    <property type="match status" value="1"/>
</dbReference>
<comment type="similarity">
    <text evidence="2">Belongs to the AAA ATPase family.</text>
</comment>
<keyword evidence="5" id="KW-0689">Ribosomal protein</keyword>
<dbReference type="Gene3D" id="2.60.40.790">
    <property type="match status" value="1"/>
</dbReference>
<feature type="domain" description="SHSP" evidence="11">
    <location>
        <begin position="401"/>
        <end position="515"/>
    </location>
</feature>
<evidence type="ECO:0000313" key="13">
    <source>
        <dbReference type="Proteomes" id="UP000789831"/>
    </source>
</evidence>
<dbReference type="AlphaFoldDB" id="A0A9N9DH88"/>
<evidence type="ECO:0000256" key="1">
    <source>
        <dbReference type="ARBA" id="ARBA00006194"/>
    </source>
</evidence>
<dbReference type="GO" id="GO:0005840">
    <property type="term" value="C:ribosome"/>
    <property type="evidence" value="ECO:0007669"/>
    <property type="project" value="UniProtKB-KW"/>
</dbReference>
<evidence type="ECO:0000256" key="3">
    <source>
        <dbReference type="ARBA" id="ARBA00022741"/>
    </source>
</evidence>
<keyword evidence="6" id="KW-0687">Ribonucleoprotein</keyword>
<dbReference type="Proteomes" id="UP000789831">
    <property type="component" value="Unassembled WGS sequence"/>
</dbReference>
<keyword evidence="10" id="KW-1133">Transmembrane helix</keyword>
<dbReference type="PANTHER" id="PTHR23073">
    <property type="entry name" value="26S PROTEASOME REGULATORY SUBUNIT"/>
    <property type="match status" value="1"/>
</dbReference>
<comment type="similarity">
    <text evidence="1">Belongs to the universal ribosomal protein uS11 family.</text>
</comment>
<dbReference type="InterPro" id="IPR003959">
    <property type="entry name" value="ATPase_AAA_core"/>
</dbReference>
<keyword evidence="10" id="KW-0472">Membrane</keyword>
<proteinExistence type="inferred from homology"/>
<dbReference type="SUPFAM" id="SSF52540">
    <property type="entry name" value="P-loop containing nucleoside triphosphate hydrolases"/>
    <property type="match status" value="1"/>
</dbReference>
<evidence type="ECO:0000256" key="8">
    <source>
        <dbReference type="RuleBase" id="RU003616"/>
    </source>
</evidence>
<evidence type="ECO:0000259" key="11">
    <source>
        <dbReference type="PROSITE" id="PS01031"/>
    </source>
</evidence>
<evidence type="ECO:0000256" key="6">
    <source>
        <dbReference type="ARBA" id="ARBA00023274"/>
    </source>
</evidence>
<feature type="transmembrane region" description="Helical" evidence="10">
    <location>
        <begin position="317"/>
        <end position="342"/>
    </location>
</feature>
<keyword evidence="4" id="KW-0067">ATP-binding</keyword>
<evidence type="ECO:0000256" key="5">
    <source>
        <dbReference type="ARBA" id="ARBA00022980"/>
    </source>
</evidence>
<feature type="non-terminal residue" evidence="12">
    <location>
        <position position="1"/>
    </location>
</feature>
<dbReference type="OrthoDB" id="10259622at2759"/>
<reference evidence="12" key="1">
    <citation type="submission" date="2021-06" db="EMBL/GenBank/DDBJ databases">
        <authorList>
            <person name="Kallberg Y."/>
            <person name="Tangrot J."/>
            <person name="Rosling A."/>
        </authorList>
    </citation>
    <scope>NUCLEOTIDE SEQUENCE</scope>
    <source>
        <strain evidence="12">MT106</strain>
    </source>
</reference>
<sequence length="515" mass="56798">NSSMDDKIRKINKELASKKPSRGGGNPHPWRRHKKQYDSAASSAINKHALFYGPPGTGKSHLARIFAENESCGFCFVSFETETYVGSGVTKGTDQGKIKPIAIIIDELDSVGVKDPSGSNTSANDEVNAILKMFDEINRENLNIVVVGITNYPSMLDGALTRPGRLGRQIKIPYPQGDEASQFAKEIAQEYKSHEVGFAFPDLEQALETSLAIKAKAGGEKIIPDKVLTQCSAGSLAYRGAKKATSYVAQKIATEIVRKTVEYGIFSIILQVKGIGKGRDAVIKEFLKKDSLKVEELIDKTPLPFNGTRVDNYFDKVFDLVVINASVITIGIFTISALAGLAPVPKNEEIIKPLIPINHLEGHIYARETLDDAIGECLDKAAILLGYNYPGGPLIEKLALSGKNTYQLPFPKNDKSCDFSFSGLKSKISRLVNKEEDVKIEVEENIVKVSGERKEEKKQDDAKQHYSEIFYGKFYREFVLPTLVKKKEVKARYENGVLTITAPKAPQSQDHQVNI</sequence>
<comment type="similarity">
    <text evidence="7 8">Belongs to the small heat shock protein (HSP20) family.</text>
</comment>
<dbReference type="GO" id="GO:0003735">
    <property type="term" value="F:structural constituent of ribosome"/>
    <property type="evidence" value="ECO:0007669"/>
    <property type="project" value="InterPro"/>
</dbReference>
<gene>
    <name evidence="12" type="ORF">AGERDE_LOCUS10926</name>
</gene>
<dbReference type="CDD" id="cd19481">
    <property type="entry name" value="RecA-like_protease"/>
    <property type="match status" value="1"/>
</dbReference>
<dbReference type="InterPro" id="IPR050221">
    <property type="entry name" value="26S_Proteasome_ATPase"/>
</dbReference>
<dbReference type="Pfam" id="PF00411">
    <property type="entry name" value="Ribosomal_S11"/>
    <property type="match status" value="1"/>
</dbReference>
<keyword evidence="10" id="KW-0812">Transmembrane</keyword>
<dbReference type="EMBL" id="CAJVPL010003876">
    <property type="protein sequence ID" value="CAG8639892.1"/>
    <property type="molecule type" value="Genomic_DNA"/>
</dbReference>
<feature type="compositionally biased region" description="Basic and acidic residues" evidence="9">
    <location>
        <begin position="1"/>
        <end position="17"/>
    </location>
</feature>
<evidence type="ECO:0000256" key="9">
    <source>
        <dbReference type="SAM" id="MobiDB-lite"/>
    </source>
</evidence>
<dbReference type="InterPro" id="IPR036967">
    <property type="entry name" value="Ribosomal_uS11_sf"/>
</dbReference>
<protein>
    <submittedName>
        <fullName evidence="12">3686_t:CDS:1</fullName>
    </submittedName>
</protein>
<comment type="caution">
    <text evidence="12">The sequence shown here is derived from an EMBL/GenBank/DDBJ whole genome shotgun (WGS) entry which is preliminary data.</text>
</comment>
<feature type="region of interest" description="Disordered" evidence="9">
    <location>
        <begin position="1"/>
        <end position="38"/>
    </location>
</feature>
<organism evidence="12 13">
    <name type="scientific">Ambispora gerdemannii</name>
    <dbReference type="NCBI Taxonomy" id="144530"/>
    <lineage>
        <taxon>Eukaryota</taxon>
        <taxon>Fungi</taxon>
        <taxon>Fungi incertae sedis</taxon>
        <taxon>Mucoromycota</taxon>
        <taxon>Glomeromycotina</taxon>
        <taxon>Glomeromycetes</taxon>
        <taxon>Archaeosporales</taxon>
        <taxon>Ambisporaceae</taxon>
        <taxon>Ambispora</taxon>
    </lineage>
</organism>
<dbReference type="SUPFAM" id="SSF49764">
    <property type="entry name" value="HSP20-like chaperones"/>
    <property type="match status" value="1"/>
</dbReference>
<keyword evidence="13" id="KW-1185">Reference proteome</keyword>
<dbReference type="GO" id="GO:1990904">
    <property type="term" value="C:ribonucleoprotein complex"/>
    <property type="evidence" value="ECO:0007669"/>
    <property type="project" value="UniProtKB-KW"/>
</dbReference>
<dbReference type="SUPFAM" id="SSF53137">
    <property type="entry name" value="Translational machinery components"/>
    <property type="match status" value="1"/>
</dbReference>
<dbReference type="HAMAP" id="MF_01310">
    <property type="entry name" value="Ribosomal_uS11"/>
    <property type="match status" value="1"/>
</dbReference>
<dbReference type="InterPro" id="IPR001971">
    <property type="entry name" value="Ribosomal_uS11"/>
</dbReference>
<evidence type="ECO:0000256" key="2">
    <source>
        <dbReference type="ARBA" id="ARBA00006914"/>
    </source>
</evidence>
<feature type="non-terminal residue" evidence="12">
    <location>
        <position position="515"/>
    </location>
</feature>
<keyword evidence="3" id="KW-0547">Nucleotide-binding</keyword>
<dbReference type="InterPro" id="IPR027417">
    <property type="entry name" value="P-loop_NTPase"/>
</dbReference>
<dbReference type="GO" id="GO:0016887">
    <property type="term" value="F:ATP hydrolysis activity"/>
    <property type="evidence" value="ECO:0007669"/>
    <property type="project" value="InterPro"/>
</dbReference>
<evidence type="ECO:0000256" key="7">
    <source>
        <dbReference type="PROSITE-ProRule" id="PRU00285"/>
    </source>
</evidence>
<dbReference type="InterPro" id="IPR008978">
    <property type="entry name" value="HSP20-like_chaperone"/>
</dbReference>
<dbReference type="GO" id="GO:0006412">
    <property type="term" value="P:translation"/>
    <property type="evidence" value="ECO:0007669"/>
    <property type="project" value="InterPro"/>
</dbReference>
<accession>A0A9N9DH88</accession>
<evidence type="ECO:0000313" key="12">
    <source>
        <dbReference type="EMBL" id="CAG8639892.1"/>
    </source>
</evidence>
<dbReference type="GO" id="GO:0005524">
    <property type="term" value="F:ATP binding"/>
    <property type="evidence" value="ECO:0007669"/>
    <property type="project" value="UniProtKB-KW"/>
</dbReference>
<dbReference type="Pfam" id="PF00011">
    <property type="entry name" value="HSP20"/>
    <property type="match status" value="1"/>
</dbReference>
<name>A0A9N9DH88_9GLOM</name>
<dbReference type="CDD" id="cd06464">
    <property type="entry name" value="ACD_sHsps-like"/>
    <property type="match status" value="1"/>
</dbReference>
<dbReference type="Pfam" id="PF00004">
    <property type="entry name" value="AAA"/>
    <property type="match status" value="1"/>
</dbReference>
<dbReference type="InterPro" id="IPR002068">
    <property type="entry name" value="A-crystallin/Hsp20_dom"/>
</dbReference>
<dbReference type="SMART" id="SM00382">
    <property type="entry name" value="AAA"/>
    <property type="match status" value="1"/>
</dbReference>
<evidence type="ECO:0000256" key="10">
    <source>
        <dbReference type="SAM" id="Phobius"/>
    </source>
</evidence>
<dbReference type="GO" id="GO:0008540">
    <property type="term" value="C:proteasome regulatory particle, base subcomplex"/>
    <property type="evidence" value="ECO:0007669"/>
    <property type="project" value="UniProtKB-ARBA"/>
</dbReference>